<protein>
    <recommendedName>
        <fullName evidence="4">DUF506 family protein</fullName>
    </recommendedName>
</protein>
<evidence type="ECO:0000313" key="2">
    <source>
        <dbReference type="EMBL" id="KAF7112453.1"/>
    </source>
</evidence>
<reference evidence="2" key="1">
    <citation type="submission" date="2019-11" db="EMBL/GenBank/DDBJ databases">
        <authorList>
            <person name="Liu Y."/>
            <person name="Hou J."/>
            <person name="Li T.-Q."/>
            <person name="Guan C.-H."/>
            <person name="Wu X."/>
            <person name="Wu H.-Z."/>
            <person name="Ling F."/>
            <person name="Zhang R."/>
            <person name="Shi X.-G."/>
            <person name="Ren J.-P."/>
            <person name="Chen E.-F."/>
            <person name="Sun J.-M."/>
        </authorList>
    </citation>
    <scope>NUCLEOTIDE SEQUENCE</scope>
    <source>
        <strain evidence="2">Adult_tree_wgs_1</strain>
        <tissue evidence="2">Leaves</tissue>
    </source>
</reference>
<dbReference type="PANTHER" id="PTHR31579">
    <property type="entry name" value="OS03G0796600 PROTEIN"/>
    <property type="match status" value="1"/>
</dbReference>
<dbReference type="InterPro" id="IPR006502">
    <property type="entry name" value="PDDEXK-like"/>
</dbReference>
<comment type="caution">
    <text evidence="2">The sequence shown here is derived from an EMBL/GenBank/DDBJ whole genome shotgun (WGS) entry which is preliminary data.</text>
</comment>
<dbReference type="NCBIfam" id="TIGR01615">
    <property type="entry name" value="A_thal_3542"/>
    <property type="match status" value="1"/>
</dbReference>
<sequence>MADIRVRFKRVAEAFDGVARARLCESSGSEHSPENYSLDLSDIVESFFEREGREEGENGDDNGGEVDSLGNETKRGECDDQKENDRSESKELLRGLLFGDGDQGDDDQVKESVRAEVEQASRVVGDGPERPGFKRRVMTRLRARGFDAGLCKSKWERNGRVPSGSYEYIDVNVVGGTRYVIELSLPGEFTIARPTPKYASLLQNFPPIFVGKVEDLKQIVRLMSNEIKRSLKSVDMHVPPWRRHVYMQAKWFGSYRRTTNEAVEKTGSGSDAVSGKKRWVGFAPLPGVSYCCRECFGGKGGVKMGKLAMELIGNGLCKPKLERNGWVPAGSYDYIDVNVAGGTRIIEKRGHARAPWRHHVYIQGKWFGLQRRTTNEVVEKTGSCSDAGSGKKRWVGFLPVPGVSYCCREGFGGKGGVKMGKLAMEFLGNGVLLCSVFCLRSSIKFSLGCGLDWLKPSEIGVECPIDE</sequence>
<name>A0A834FUG4_RHOSS</name>
<evidence type="ECO:0008006" key="4">
    <source>
        <dbReference type="Google" id="ProtNLM"/>
    </source>
</evidence>
<feature type="region of interest" description="Disordered" evidence="1">
    <location>
        <begin position="48"/>
        <end position="131"/>
    </location>
</feature>
<feature type="compositionally biased region" description="Basic and acidic residues" evidence="1">
    <location>
        <begin position="107"/>
        <end position="119"/>
    </location>
</feature>
<dbReference type="Proteomes" id="UP000626092">
    <property type="component" value="Unassembled WGS sequence"/>
</dbReference>
<dbReference type="AlphaFoldDB" id="A0A834FUG4"/>
<dbReference type="PANTHER" id="PTHR31579:SF42">
    <property type="entry name" value="DUF506 FAMILY PROTEIN (DUF506)"/>
    <property type="match status" value="1"/>
</dbReference>
<keyword evidence="3" id="KW-1185">Reference proteome</keyword>
<feature type="compositionally biased region" description="Basic and acidic residues" evidence="1">
    <location>
        <begin position="72"/>
        <end position="93"/>
    </location>
</feature>
<proteinExistence type="predicted"/>
<accession>A0A834FUG4</accession>
<dbReference type="OrthoDB" id="548115at2759"/>
<evidence type="ECO:0000256" key="1">
    <source>
        <dbReference type="SAM" id="MobiDB-lite"/>
    </source>
</evidence>
<evidence type="ECO:0000313" key="3">
    <source>
        <dbReference type="Proteomes" id="UP000626092"/>
    </source>
</evidence>
<dbReference type="Pfam" id="PF04720">
    <property type="entry name" value="PDDEXK_6"/>
    <property type="match status" value="1"/>
</dbReference>
<dbReference type="EMBL" id="WJXA01000493">
    <property type="protein sequence ID" value="KAF7112453.1"/>
    <property type="molecule type" value="Genomic_DNA"/>
</dbReference>
<organism evidence="2 3">
    <name type="scientific">Rhododendron simsii</name>
    <name type="common">Sims's rhododendron</name>
    <dbReference type="NCBI Taxonomy" id="118357"/>
    <lineage>
        <taxon>Eukaryota</taxon>
        <taxon>Viridiplantae</taxon>
        <taxon>Streptophyta</taxon>
        <taxon>Embryophyta</taxon>
        <taxon>Tracheophyta</taxon>
        <taxon>Spermatophyta</taxon>
        <taxon>Magnoliopsida</taxon>
        <taxon>eudicotyledons</taxon>
        <taxon>Gunneridae</taxon>
        <taxon>Pentapetalae</taxon>
        <taxon>asterids</taxon>
        <taxon>Ericales</taxon>
        <taxon>Ericaceae</taxon>
        <taxon>Ericoideae</taxon>
        <taxon>Rhodoreae</taxon>
        <taxon>Rhododendron</taxon>
    </lineage>
</organism>
<gene>
    <name evidence="2" type="ORF">RHSIM_RhsimUnG0227700</name>
</gene>